<dbReference type="GO" id="GO:0016787">
    <property type="term" value="F:hydrolase activity"/>
    <property type="evidence" value="ECO:0007669"/>
    <property type="project" value="UniProtKB-KW"/>
</dbReference>
<proteinExistence type="predicted"/>
<protein>
    <submittedName>
        <fullName evidence="2">Alpha/beta fold hydrolase</fullName>
    </submittedName>
</protein>
<dbReference type="Proteomes" id="UP000826188">
    <property type="component" value="Unassembled WGS sequence"/>
</dbReference>
<dbReference type="InterPro" id="IPR000073">
    <property type="entry name" value="AB_hydrolase_1"/>
</dbReference>
<dbReference type="PRINTS" id="PR00111">
    <property type="entry name" value="ABHYDROLASE"/>
</dbReference>
<dbReference type="InterPro" id="IPR000639">
    <property type="entry name" value="Epox_hydrolase-like"/>
</dbReference>
<evidence type="ECO:0000313" key="3">
    <source>
        <dbReference type="Proteomes" id="UP000826188"/>
    </source>
</evidence>
<reference evidence="2 3" key="1">
    <citation type="submission" date="2021-07" db="EMBL/GenBank/DDBJ databases">
        <title>Hymenobacter profundi sp. nov., isolated from deep-sea water.</title>
        <authorList>
            <person name="Kim M.K."/>
        </authorList>
    </citation>
    <scope>NUCLEOTIDE SEQUENCE [LARGE SCALE GENOMIC DNA]</scope>
    <source>
        <strain evidence="2 3">M2</strain>
    </source>
</reference>
<dbReference type="RefSeq" id="WP_185281457.1">
    <property type="nucleotide sequence ID" value="NZ_JAHWGL010000004.1"/>
</dbReference>
<dbReference type="PANTHER" id="PTHR43798">
    <property type="entry name" value="MONOACYLGLYCEROL LIPASE"/>
    <property type="match status" value="1"/>
</dbReference>
<dbReference type="InterPro" id="IPR050266">
    <property type="entry name" value="AB_hydrolase_sf"/>
</dbReference>
<evidence type="ECO:0000259" key="1">
    <source>
        <dbReference type="Pfam" id="PF00561"/>
    </source>
</evidence>
<gene>
    <name evidence="2" type="ORF">KYK14_02340</name>
</gene>
<dbReference type="PANTHER" id="PTHR43798:SF33">
    <property type="entry name" value="HYDROLASE, PUTATIVE (AFU_ORTHOLOGUE AFUA_2G14860)-RELATED"/>
    <property type="match status" value="1"/>
</dbReference>
<sequence>MHQHQHPTLVFLHGFIESREIWTDFTRDFPNDYPIFAPDLLGHGDNTAPVANYSMRAQADYVAKQLQQQNIEKAVLIGHSMGGYVALALAEKHPELVAGLCLLNSSALADTDEKKQNREKNIDFIERHGVEKFMNSFVRPLFAPAHRDSMPEQLRMLENIGKATPKETFIGGLRAMAARADRTQVLREAQFPVLVIAGKEDLAVPFEQSIEVTQLAPVTYALFLAEVGHLAYLEAPERTRQAVLDFAAVTFA</sequence>
<name>A0ABS6WUW5_9BACT</name>
<dbReference type="Gene3D" id="3.40.50.1820">
    <property type="entry name" value="alpha/beta hydrolase"/>
    <property type="match status" value="1"/>
</dbReference>
<feature type="domain" description="AB hydrolase-1" evidence="1">
    <location>
        <begin position="7"/>
        <end position="236"/>
    </location>
</feature>
<comment type="caution">
    <text evidence="2">The sequence shown here is derived from an EMBL/GenBank/DDBJ whole genome shotgun (WGS) entry which is preliminary data.</text>
</comment>
<dbReference type="PRINTS" id="PR00412">
    <property type="entry name" value="EPOXHYDRLASE"/>
</dbReference>
<dbReference type="EMBL" id="JAHWGL010000004">
    <property type="protein sequence ID" value="MBW3127377.1"/>
    <property type="molecule type" value="Genomic_DNA"/>
</dbReference>
<keyword evidence="3" id="KW-1185">Reference proteome</keyword>
<organism evidence="2 3">
    <name type="scientific">Hymenobacter profundi</name>
    <dbReference type="NCBI Taxonomy" id="1982110"/>
    <lineage>
        <taxon>Bacteria</taxon>
        <taxon>Pseudomonadati</taxon>
        <taxon>Bacteroidota</taxon>
        <taxon>Cytophagia</taxon>
        <taxon>Cytophagales</taxon>
        <taxon>Hymenobacteraceae</taxon>
        <taxon>Hymenobacter</taxon>
    </lineage>
</organism>
<accession>A0ABS6WUW5</accession>
<keyword evidence="2" id="KW-0378">Hydrolase</keyword>
<dbReference type="Pfam" id="PF00561">
    <property type="entry name" value="Abhydrolase_1"/>
    <property type="match status" value="1"/>
</dbReference>
<evidence type="ECO:0000313" key="2">
    <source>
        <dbReference type="EMBL" id="MBW3127377.1"/>
    </source>
</evidence>
<dbReference type="SUPFAM" id="SSF53474">
    <property type="entry name" value="alpha/beta-Hydrolases"/>
    <property type="match status" value="1"/>
</dbReference>
<dbReference type="InterPro" id="IPR029058">
    <property type="entry name" value="AB_hydrolase_fold"/>
</dbReference>